<accession>A0AAD3D1N1</accession>
<organism evidence="1 2">
    <name type="scientific">Chaetoceros tenuissimus</name>
    <dbReference type="NCBI Taxonomy" id="426638"/>
    <lineage>
        <taxon>Eukaryota</taxon>
        <taxon>Sar</taxon>
        <taxon>Stramenopiles</taxon>
        <taxon>Ochrophyta</taxon>
        <taxon>Bacillariophyta</taxon>
        <taxon>Coscinodiscophyceae</taxon>
        <taxon>Chaetocerotophycidae</taxon>
        <taxon>Chaetocerotales</taxon>
        <taxon>Chaetocerotaceae</taxon>
        <taxon>Chaetoceros</taxon>
    </lineage>
</organism>
<dbReference type="EMBL" id="BLLK01000051">
    <property type="protein sequence ID" value="GFH56038.1"/>
    <property type="molecule type" value="Genomic_DNA"/>
</dbReference>
<evidence type="ECO:0000313" key="1">
    <source>
        <dbReference type="EMBL" id="GFH56038.1"/>
    </source>
</evidence>
<sequence>MSSEHQLVSPPPITKVIHHRGSKRKNRSHLVTKASVASKVAGFAVKEIEKAAISLQSSCIPSQKKDIESIQFMANAVQDMLVESRKDFQSSNDTLKITGAEESSSYQFALAKTALTNKRQLPVAVHAFSEKSLRLYKKIKFNDDEISLNEVSDSESILTQGSPPQMISTSQCFDPSNFIPPPSDGSFYKPYQIYKLITDTILNEKEKEWFPKDNERNIKGALVRFVLEKNYVNCKRTKLYDLLSTEGLTEENYGHRDWKDSSGRSAAVDCCALIESLITKGNFANGATISNKEISKMIIASALELWVSSGKPRSTFKAPSSHQLHRAISIIRADPRFNEYKRVSDKDELREIAENSVRAALSYLFCVITTHFFHGKFDKAYHVPREKMSTGAKLMYDLVKVFNPPKENEDLIYVLPWLVTTTDETTVFATMSDVEDPDEFFLTVKEDPLCKKPDSSKRNIYHTGLTGDKHMRGLRICLNNTWNATGDAAPIWASIYGLSIDEMPGEEDICLIPIEGLNMREDLSQTGFICFVRGKIDAETGENLEENDENNANASKQARVTDLYSKKVYYPFIDYIRKKYAGYTWDGTSQVPNHLRAVAWIDGAQGQLSLLTSDSSLVEDDKRNIVRCKHNAKRTGVEQAADVSPAFRLLKYLVRHFTQIFSVNEKMLFLHQKTSMKFEELQESNQIVLPSFKRNSIVLFVSKLPQIMMKAYTRVHLMSGFLGNGMIDGESFSVPDGIEIMNTMRHEYIPFSNLSEDNVLQYRDHFELLFKAFYDPMIVTGMISEEKFDENNIGKDTATTGKIHERDFSISQEHRQRAKVLSHTRQREERKKLLDERRKASIMQQWDRYESEQKVFAKNKECEDMLKKSMQRLATVNNQASVELTLSNLVAAHFGEKPAKKYFFPGNELLKAFLKVRSPQLVKLASTGRVTYKVPLSSEEQKNRGSLILKCLELREAAVVSPKIDRPTVERPTSNT</sequence>
<reference evidence="1 2" key="1">
    <citation type="journal article" date="2021" name="Sci. Rep.">
        <title>The genome of the diatom Chaetoceros tenuissimus carries an ancient integrated fragment of an extant virus.</title>
        <authorList>
            <person name="Hongo Y."/>
            <person name="Kimura K."/>
            <person name="Takaki Y."/>
            <person name="Yoshida Y."/>
            <person name="Baba S."/>
            <person name="Kobayashi G."/>
            <person name="Nagasaki K."/>
            <person name="Hano T."/>
            <person name="Tomaru Y."/>
        </authorList>
    </citation>
    <scope>NUCLEOTIDE SEQUENCE [LARGE SCALE GENOMIC DNA]</scope>
    <source>
        <strain evidence="1 2">NIES-3715</strain>
    </source>
</reference>
<proteinExistence type="predicted"/>
<evidence type="ECO:0000313" key="2">
    <source>
        <dbReference type="Proteomes" id="UP001054902"/>
    </source>
</evidence>
<name>A0AAD3D1N1_9STRA</name>
<protein>
    <submittedName>
        <fullName evidence="1">Uncharacterized protein</fullName>
    </submittedName>
</protein>
<dbReference type="Proteomes" id="UP001054902">
    <property type="component" value="Unassembled WGS sequence"/>
</dbReference>
<dbReference type="AlphaFoldDB" id="A0AAD3D1N1"/>
<keyword evidence="2" id="KW-1185">Reference proteome</keyword>
<comment type="caution">
    <text evidence="1">The sequence shown here is derived from an EMBL/GenBank/DDBJ whole genome shotgun (WGS) entry which is preliminary data.</text>
</comment>
<gene>
    <name evidence="1" type="ORF">CTEN210_12514</name>
</gene>